<dbReference type="PROSITE" id="PS01304">
    <property type="entry name" value="UBIH"/>
    <property type="match status" value="1"/>
</dbReference>
<dbReference type="NCBIfam" id="NF004356">
    <property type="entry name" value="PRK05732.1"/>
    <property type="match status" value="1"/>
</dbReference>
<dbReference type="GO" id="GO:0006744">
    <property type="term" value="P:ubiquinone biosynthetic process"/>
    <property type="evidence" value="ECO:0007669"/>
    <property type="project" value="UniProtKB-UniPathway"/>
</dbReference>
<keyword evidence="6" id="KW-0560">Oxidoreductase</keyword>
<evidence type="ECO:0000256" key="2">
    <source>
        <dbReference type="ARBA" id="ARBA00004749"/>
    </source>
</evidence>
<feature type="domain" description="FAD-binding" evidence="9">
    <location>
        <begin position="15"/>
        <end position="352"/>
    </location>
</feature>
<dbReference type="UniPathway" id="UPA00232"/>
<dbReference type="SUPFAM" id="SSF51905">
    <property type="entry name" value="FAD/NAD(P)-binding domain"/>
    <property type="match status" value="1"/>
</dbReference>
<dbReference type="InterPro" id="IPR018168">
    <property type="entry name" value="Ubi_Hdrlase_CS"/>
</dbReference>
<dbReference type="EMBL" id="CP003051">
    <property type="protein sequence ID" value="AGA89994.1"/>
    <property type="molecule type" value="Genomic_DNA"/>
</dbReference>
<dbReference type="InterPro" id="IPR002938">
    <property type="entry name" value="FAD-bd"/>
</dbReference>
<dbReference type="FunFam" id="3.50.50.60:FF:000021">
    <property type="entry name" value="Ubiquinone biosynthesis monooxygenase COQ6"/>
    <property type="match status" value="1"/>
</dbReference>
<dbReference type="GO" id="GO:0008681">
    <property type="term" value="F:2-octaprenyl-6-methoxyphenol hydroxylase activity"/>
    <property type="evidence" value="ECO:0007669"/>
    <property type="project" value="InterPro"/>
</dbReference>
<evidence type="ECO:0000259" key="9">
    <source>
        <dbReference type="Pfam" id="PF01494"/>
    </source>
</evidence>
<dbReference type="HOGENOM" id="CLU_009665_8_1_6"/>
<dbReference type="NCBIfam" id="TIGR01984">
    <property type="entry name" value="UbiH"/>
    <property type="match status" value="1"/>
</dbReference>
<reference evidence="10 11" key="1">
    <citation type="submission" date="2011-09" db="EMBL/GenBank/DDBJ databases">
        <title>Complete sequence of chromosome of Thioflavicoccus mobilis 8321.</title>
        <authorList>
            <consortium name="US DOE Joint Genome Institute"/>
            <person name="Lucas S."/>
            <person name="Han J."/>
            <person name="Lapidus A."/>
            <person name="Cheng J.-F."/>
            <person name="Goodwin L."/>
            <person name="Pitluck S."/>
            <person name="Peters L."/>
            <person name="Ovchinnikova G."/>
            <person name="Lu M."/>
            <person name="Detter J.C."/>
            <person name="Han C."/>
            <person name="Tapia R."/>
            <person name="Land M."/>
            <person name="Hauser L."/>
            <person name="Kyrpides N."/>
            <person name="Ivanova N."/>
            <person name="Pagani I."/>
            <person name="Vogl K."/>
            <person name="Liu Z."/>
            <person name="Imhoff J."/>
            <person name="Thiel V."/>
            <person name="Frigaard N.-U."/>
            <person name="Bryant D."/>
            <person name="Woyke T."/>
        </authorList>
    </citation>
    <scope>NUCLEOTIDE SEQUENCE [LARGE SCALE GENOMIC DNA]</scope>
    <source>
        <strain evidence="10 11">8321</strain>
    </source>
</reference>
<dbReference type="PATRIC" id="fig|765912.4.peg.1156"/>
<evidence type="ECO:0000256" key="1">
    <source>
        <dbReference type="ARBA" id="ARBA00001974"/>
    </source>
</evidence>
<keyword evidence="4" id="KW-0285">Flavoprotein</keyword>
<dbReference type="GO" id="GO:0110142">
    <property type="term" value="C:ubiquinone biosynthesis complex"/>
    <property type="evidence" value="ECO:0007669"/>
    <property type="project" value="UniProtKB-ARBA"/>
</dbReference>
<organism evidence="10 11">
    <name type="scientific">Thioflavicoccus mobilis 8321</name>
    <dbReference type="NCBI Taxonomy" id="765912"/>
    <lineage>
        <taxon>Bacteria</taxon>
        <taxon>Pseudomonadati</taxon>
        <taxon>Pseudomonadota</taxon>
        <taxon>Gammaproteobacteria</taxon>
        <taxon>Chromatiales</taxon>
        <taxon>Chromatiaceae</taxon>
        <taxon>Thioflavicoccus</taxon>
    </lineage>
</organism>
<gene>
    <name evidence="10" type="ORF">Thimo_1196</name>
</gene>
<evidence type="ECO:0000256" key="3">
    <source>
        <dbReference type="ARBA" id="ARBA00005349"/>
    </source>
</evidence>
<evidence type="ECO:0000313" key="10">
    <source>
        <dbReference type="EMBL" id="AGA89994.1"/>
    </source>
</evidence>
<comment type="subunit">
    <text evidence="8">Component of the Ubi complex metabolon, which regroups five ubiquinone biosynthesis proteins (UbiE, UbiF, UbiG, UbiH and UbiI) and two accessory factors (UbiK and the lipid-binding protein UbiJ).</text>
</comment>
<dbReference type="InterPro" id="IPR051205">
    <property type="entry name" value="UbiH/COQ6_monooxygenase"/>
</dbReference>
<name>L0GXI3_9GAMM</name>
<dbReference type="InterPro" id="IPR011295">
    <property type="entry name" value="UbiH"/>
</dbReference>
<proteinExistence type="inferred from homology"/>
<dbReference type="InterPro" id="IPR010971">
    <property type="entry name" value="UbiH/COQ6"/>
</dbReference>
<evidence type="ECO:0000256" key="4">
    <source>
        <dbReference type="ARBA" id="ARBA00022630"/>
    </source>
</evidence>
<dbReference type="Proteomes" id="UP000010816">
    <property type="component" value="Chromosome"/>
</dbReference>
<comment type="similarity">
    <text evidence="3">Belongs to the UbiH/COQ6 family.</text>
</comment>
<dbReference type="NCBIfam" id="TIGR01988">
    <property type="entry name" value="Ubi-OHases"/>
    <property type="match status" value="1"/>
</dbReference>
<keyword evidence="5" id="KW-0274">FAD</keyword>
<dbReference type="InterPro" id="IPR036188">
    <property type="entry name" value="FAD/NAD-bd_sf"/>
</dbReference>
<dbReference type="Gene3D" id="3.50.50.60">
    <property type="entry name" value="FAD/NAD(P)-binding domain"/>
    <property type="match status" value="2"/>
</dbReference>
<dbReference type="PANTHER" id="PTHR43876">
    <property type="entry name" value="UBIQUINONE BIOSYNTHESIS MONOOXYGENASE COQ6, MITOCHONDRIAL"/>
    <property type="match status" value="1"/>
</dbReference>
<dbReference type="AlphaFoldDB" id="L0GXI3"/>
<evidence type="ECO:0000256" key="6">
    <source>
        <dbReference type="ARBA" id="ARBA00023002"/>
    </source>
</evidence>
<dbReference type="Pfam" id="PF01494">
    <property type="entry name" value="FAD_binding_3"/>
    <property type="match status" value="1"/>
</dbReference>
<dbReference type="STRING" id="765912.Thimo_1196"/>
<dbReference type="GO" id="GO:0071949">
    <property type="term" value="F:FAD binding"/>
    <property type="evidence" value="ECO:0007669"/>
    <property type="project" value="InterPro"/>
</dbReference>
<protein>
    <submittedName>
        <fullName evidence="10">2-polyprenyl-6-methoxyphenol 4-hydroxylase</fullName>
    </submittedName>
</protein>
<evidence type="ECO:0000256" key="8">
    <source>
        <dbReference type="ARBA" id="ARBA00065734"/>
    </source>
</evidence>
<evidence type="ECO:0000256" key="5">
    <source>
        <dbReference type="ARBA" id="ARBA00022827"/>
    </source>
</evidence>
<keyword evidence="7" id="KW-0503">Monooxygenase</keyword>
<evidence type="ECO:0000313" key="11">
    <source>
        <dbReference type="Proteomes" id="UP000010816"/>
    </source>
</evidence>
<comment type="cofactor">
    <cofactor evidence="1">
        <name>FAD</name>
        <dbReference type="ChEBI" id="CHEBI:57692"/>
    </cofactor>
</comment>
<dbReference type="KEGG" id="tmb:Thimo_1196"/>
<dbReference type="PRINTS" id="PR00420">
    <property type="entry name" value="RNGMNOXGNASE"/>
</dbReference>
<dbReference type="PANTHER" id="PTHR43876:SF8">
    <property type="entry name" value="2-OCTAPRENYL-6-METHOXYPHENOL HYDROXYLASE"/>
    <property type="match status" value="1"/>
</dbReference>
<keyword evidence="11" id="KW-1185">Reference proteome</keyword>
<comment type="pathway">
    <text evidence="2">Cofactor biosynthesis; ubiquinone biosynthesis.</text>
</comment>
<dbReference type="eggNOG" id="COG0654">
    <property type="taxonomic scope" value="Bacteria"/>
</dbReference>
<evidence type="ECO:0000256" key="7">
    <source>
        <dbReference type="ARBA" id="ARBA00023033"/>
    </source>
</evidence>
<accession>L0GXI3</accession>
<sequence>MFPGGSGKTLSAREYDLIIVGGGLVGGGLACALRGAGLRVAVIEATSPGAATHPSYDERVIALSWTSRRILEGIGLWPRLGTDAEPIRTVQVSQRGGCGEVWIDRRAEAVDALGHVVPARVIGAAIHDRLANATDIVVHAPARVVDVRVTPQWAELEVDQSGLIERLRARLIVAADGGDSSVRQRLGIAVRERPYGQDAVIATVTPDRPQVGAAFERFTESGPLALLPMTDGRWSLVWSVPQEQTAGVLALSDQDFLARLQTGFGYRLGRFVRASSRRAFPLVQRLAGEASTPRVALIGNAAHTLHPVAGQGLNLGLRDVAALAEVLVAAHRAGGDLGRAAVLGAYRSWRRRDQTEVAATTDFLARAFIGGWAPLRQVRDLGLLGIEFVPVLRHQLARRLMGRAGRQTRLARGLPLEVQDG</sequence>